<protein>
    <recommendedName>
        <fullName evidence="2">histidine kinase</fullName>
        <ecNumber evidence="2">2.7.13.3</ecNumber>
    </recommendedName>
</protein>
<dbReference type="SMART" id="SM00387">
    <property type="entry name" value="HATPase_c"/>
    <property type="match status" value="1"/>
</dbReference>
<dbReference type="PANTHER" id="PTHR43047:SF72">
    <property type="entry name" value="OSMOSENSING HISTIDINE PROTEIN KINASE SLN1"/>
    <property type="match status" value="1"/>
</dbReference>
<dbReference type="Pfam" id="PF02518">
    <property type="entry name" value="HATPase_c"/>
    <property type="match status" value="1"/>
</dbReference>
<dbReference type="InterPro" id="IPR003594">
    <property type="entry name" value="HATPase_dom"/>
</dbReference>
<evidence type="ECO:0000259" key="11">
    <source>
        <dbReference type="PROSITE" id="PS50113"/>
    </source>
</evidence>
<dbReference type="PROSITE" id="PS50110">
    <property type="entry name" value="RESPONSE_REGULATORY"/>
    <property type="match status" value="1"/>
</dbReference>
<evidence type="ECO:0000256" key="3">
    <source>
        <dbReference type="ARBA" id="ARBA00022553"/>
    </source>
</evidence>
<dbReference type="InterPro" id="IPR036097">
    <property type="entry name" value="HisK_dim/P_sf"/>
</dbReference>
<dbReference type="Pfam" id="PF08447">
    <property type="entry name" value="PAS_3"/>
    <property type="match status" value="1"/>
</dbReference>
<evidence type="ECO:0000313" key="12">
    <source>
        <dbReference type="EMBL" id="QDA77064.1"/>
    </source>
</evidence>
<dbReference type="SUPFAM" id="SSF52172">
    <property type="entry name" value="CheY-like"/>
    <property type="match status" value="1"/>
</dbReference>
<dbReference type="GO" id="GO:0005886">
    <property type="term" value="C:plasma membrane"/>
    <property type="evidence" value="ECO:0007669"/>
    <property type="project" value="TreeGrafter"/>
</dbReference>
<dbReference type="NCBIfam" id="TIGR00229">
    <property type="entry name" value="sensory_box"/>
    <property type="match status" value="1"/>
</dbReference>
<name>A0A4Y5SZJ0_9BACT</name>
<feature type="region of interest" description="Disordered" evidence="7">
    <location>
        <begin position="1"/>
        <end position="48"/>
    </location>
</feature>
<reference evidence="12" key="1">
    <citation type="journal article" date="2019" name="Org. Lett.">
        <title>Two Biosynthetic Pathways in Jahnella thaxteri for Thaxteramides, Distinct Types of Lipopeptides.</title>
        <authorList>
            <person name="Oueis E."/>
            <person name="Klefisch T."/>
            <person name="Zaburannyi N."/>
            <person name="Garcia R."/>
            <person name="Plaza A."/>
            <person name="Muller R."/>
        </authorList>
    </citation>
    <scope>NUCLEOTIDE SEQUENCE</scope>
    <source>
        <strain evidence="12">MSr9139</strain>
    </source>
</reference>
<dbReference type="InterPro" id="IPR000700">
    <property type="entry name" value="PAS-assoc_C"/>
</dbReference>
<dbReference type="SMART" id="SM00448">
    <property type="entry name" value="REC"/>
    <property type="match status" value="1"/>
</dbReference>
<dbReference type="SUPFAM" id="SSF55874">
    <property type="entry name" value="ATPase domain of HSP90 chaperone/DNA topoisomerase II/histidine kinase"/>
    <property type="match status" value="1"/>
</dbReference>
<dbReference type="InterPro" id="IPR004358">
    <property type="entry name" value="Sig_transdc_His_kin-like_C"/>
</dbReference>
<feature type="domain" description="Response regulatory" evidence="9">
    <location>
        <begin position="464"/>
        <end position="579"/>
    </location>
</feature>
<dbReference type="Pfam" id="PF00072">
    <property type="entry name" value="Response_reg"/>
    <property type="match status" value="1"/>
</dbReference>
<dbReference type="EC" id="2.7.13.3" evidence="2"/>
<dbReference type="InterPro" id="IPR011006">
    <property type="entry name" value="CheY-like_superfamily"/>
</dbReference>
<dbReference type="InterPro" id="IPR036890">
    <property type="entry name" value="HATPase_C_sf"/>
</dbReference>
<dbReference type="SUPFAM" id="SSF47384">
    <property type="entry name" value="Homodimeric domain of signal transducing histidine kinase"/>
    <property type="match status" value="1"/>
</dbReference>
<dbReference type="InterPro" id="IPR035965">
    <property type="entry name" value="PAS-like_dom_sf"/>
</dbReference>
<dbReference type="PRINTS" id="PR00344">
    <property type="entry name" value="BCTRLSENSOR"/>
</dbReference>
<dbReference type="InterPro" id="IPR000014">
    <property type="entry name" value="PAS"/>
</dbReference>
<dbReference type="SMART" id="SM00388">
    <property type="entry name" value="HisKA"/>
    <property type="match status" value="1"/>
</dbReference>
<dbReference type="PROSITE" id="PS50113">
    <property type="entry name" value="PAC"/>
    <property type="match status" value="1"/>
</dbReference>
<dbReference type="Gene3D" id="3.30.450.20">
    <property type="entry name" value="PAS domain"/>
    <property type="match status" value="1"/>
</dbReference>
<feature type="region of interest" description="Disordered" evidence="7">
    <location>
        <begin position="427"/>
        <end position="454"/>
    </location>
</feature>
<dbReference type="CDD" id="cd00130">
    <property type="entry name" value="PAS"/>
    <property type="match status" value="1"/>
</dbReference>
<dbReference type="Gene3D" id="3.40.50.2300">
    <property type="match status" value="1"/>
</dbReference>
<evidence type="ECO:0000256" key="7">
    <source>
        <dbReference type="SAM" id="MobiDB-lite"/>
    </source>
</evidence>
<dbReference type="InterPro" id="IPR005467">
    <property type="entry name" value="His_kinase_dom"/>
</dbReference>
<evidence type="ECO:0000256" key="4">
    <source>
        <dbReference type="ARBA" id="ARBA00022679"/>
    </source>
</evidence>
<dbReference type="PANTHER" id="PTHR43047">
    <property type="entry name" value="TWO-COMPONENT HISTIDINE PROTEIN KINASE"/>
    <property type="match status" value="1"/>
</dbReference>
<feature type="domain" description="Histidine kinase" evidence="8">
    <location>
        <begin position="201"/>
        <end position="421"/>
    </location>
</feature>
<dbReference type="SUPFAM" id="SSF55785">
    <property type="entry name" value="PYP-like sensor domain (PAS domain)"/>
    <property type="match status" value="1"/>
</dbReference>
<dbReference type="Gene3D" id="1.10.287.130">
    <property type="match status" value="1"/>
</dbReference>
<comment type="catalytic activity">
    <reaction evidence="1">
        <text>ATP + protein L-histidine = ADP + protein N-phospho-L-histidine.</text>
        <dbReference type="EC" id="2.7.13.3"/>
    </reaction>
</comment>
<dbReference type="GO" id="GO:0009927">
    <property type="term" value="F:histidine phosphotransfer kinase activity"/>
    <property type="evidence" value="ECO:0007669"/>
    <property type="project" value="TreeGrafter"/>
</dbReference>
<feature type="compositionally biased region" description="Basic and acidic residues" evidence="7">
    <location>
        <begin position="1"/>
        <end position="39"/>
    </location>
</feature>
<dbReference type="Gene3D" id="3.30.565.10">
    <property type="entry name" value="Histidine kinase-like ATPase, C-terminal domain"/>
    <property type="match status" value="1"/>
</dbReference>
<dbReference type="EMBL" id="MK551162">
    <property type="protein sequence ID" value="QDA77064.1"/>
    <property type="molecule type" value="Genomic_DNA"/>
</dbReference>
<dbReference type="CDD" id="cd00082">
    <property type="entry name" value="HisKA"/>
    <property type="match status" value="1"/>
</dbReference>
<sequence>MSADHRQDEDERDAAFSDARPAREGDARPAPEGDARPAPEGDEGVPTMRGAETRLRLLMEAARIGVWEWDPATDALVCDATEHEICGVPPGTLTTGATFLALVHPDDQPQARRALERLAAGAPGYTLEIRIVRPDGEVCWLGCRGDLVRDELGRTRVLGANFDVTERRRLEAERAALLDSERAARAEAERANRMKDDFLAIISHELRTPLNAILGWAQMLRGGALPPATAARAVEVIERNALLQTQLIADLLDVSRITSGKLSLSFVPVDLGLTLGSALDAVRQTAAQREVRIERAPDPAPAWVRGDEARLQQVIWNLLINAMKFSHPGGRVWISLSLSARPGFAVLTVKDEGAGIRPDRLERIFDRFHQADSAAARRRGGLGLGLSIVKHLVDLHGGEVRADSDGEGLGATFTVALPLVAGAGADDAAPARGGHAGHAAHAGGRGGASQDDPGLDLPALTGVRVLVVEDEPDALEIAERVLSEAGAEVRAAASAREALAAIAAAPPDALVSDIGMPDEDGYQLIRAVRALGHRDLPAVALTAFARPEDQARALAAGFDAHLPKPLDVHQLLGTLARMTRGARGG</sequence>
<dbReference type="InterPro" id="IPR013655">
    <property type="entry name" value="PAS_fold_3"/>
</dbReference>
<evidence type="ECO:0000256" key="1">
    <source>
        <dbReference type="ARBA" id="ARBA00000085"/>
    </source>
</evidence>
<organism evidence="12">
    <name type="scientific">Jahnella sp. MSr9139</name>
    <dbReference type="NCBI Taxonomy" id="1434086"/>
    <lineage>
        <taxon>Bacteria</taxon>
        <taxon>Pseudomonadati</taxon>
        <taxon>Myxococcota</taxon>
        <taxon>Polyangia</taxon>
        <taxon>Polyangiales</taxon>
        <taxon>Polyangiaceae</taxon>
        <taxon>Jahnella</taxon>
    </lineage>
</organism>
<keyword evidence="5 12" id="KW-0418">Kinase</keyword>
<dbReference type="InterPro" id="IPR001789">
    <property type="entry name" value="Sig_transdc_resp-reg_receiver"/>
</dbReference>
<evidence type="ECO:0000256" key="5">
    <source>
        <dbReference type="ARBA" id="ARBA00022777"/>
    </source>
</evidence>
<evidence type="ECO:0000256" key="2">
    <source>
        <dbReference type="ARBA" id="ARBA00012438"/>
    </source>
</evidence>
<feature type="domain" description="PAC" evidence="11">
    <location>
        <begin position="125"/>
        <end position="176"/>
    </location>
</feature>
<feature type="domain" description="PAS" evidence="10">
    <location>
        <begin position="51"/>
        <end position="122"/>
    </location>
</feature>
<keyword evidence="3 6" id="KW-0597">Phosphoprotein</keyword>
<dbReference type="SMART" id="SM00091">
    <property type="entry name" value="PAS"/>
    <property type="match status" value="1"/>
</dbReference>
<dbReference type="GO" id="GO:0000155">
    <property type="term" value="F:phosphorelay sensor kinase activity"/>
    <property type="evidence" value="ECO:0007669"/>
    <property type="project" value="InterPro"/>
</dbReference>
<dbReference type="PROSITE" id="PS50109">
    <property type="entry name" value="HIS_KIN"/>
    <property type="match status" value="1"/>
</dbReference>
<accession>A0A4Y5SZJ0</accession>
<keyword evidence="4" id="KW-0808">Transferase</keyword>
<evidence type="ECO:0000259" key="8">
    <source>
        <dbReference type="PROSITE" id="PS50109"/>
    </source>
</evidence>
<dbReference type="AlphaFoldDB" id="A0A4Y5SZJ0"/>
<evidence type="ECO:0000256" key="6">
    <source>
        <dbReference type="PROSITE-ProRule" id="PRU00169"/>
    </source>
</evidence>
<proteinExistence type="predicted"/>
<feature type="modified residue" description="4-aspartylphosphate" evidence="6">
    <location>
        <position position="513"/>
    </location>
</feature>
<evidence type="ECO:0000259" key="10">
    <source>
        <dbReference type="PROSITE" id="PS50112"/>
    </source>
</evidence>
<dbReference type="FunFam" id="3.30.565.10:FF:000006">
    <property type="entry name" value="Sensor histidine kinase WalK"/>
    <property type="match status" value="1"/>
</dbReference>
<evidence type="ECO:0000259" key="9">
    <source>
        <dbReference type="PROSITE" id="PS50110"/>
    </source>
</evidence>
<dbReference type="Pfam" id="PF00512">
    <property type="entry name" value="HisKA"/>
    <property type="match status" value="1"/>
</dbReference>
<feature type="compositionally biased region" description="Low complexity" evidence="7">
    <location>
        <begin position="427"/>
        <end position="442"/>
    </location>
</feature>
<dbReference type="InterPro" id="IPR003661">
    <property type="entry name" value="HisK_dim/P_dom"/>
</dbReference>
<dbReference type="CDD" id="cd00075">
    <property type="entry name" value="HATPase"/>
    <property type="match status" value="1"/>
</dbReference>
<dbReference type="PROSITE" id="PS50112">
    <property type="entry name" value="PAS"/>
    <property type="match status" value="1"/>
</dbReference>
<dbReference type="Gene3D" id="2.10.70.100">
    <property type="match status" value="1"/>
</dbReference>